<dbReference type="InterPro" id="IPR027385">
    <property type="entry name" value="Beta-barrel_OMP"/>
</dbReference>
<feature type="signal peptide" evidence="2">
    <location>
        <begin position="1"/>
        <end position="20"/>
    </location>
</feature>
<evidence type="ECO:0000313" key="5">
    <source>
        <dbReference type="Proteomes" id="UP000185003"/>
    </source>
</evidence>
<name>A0A1N6JW50_9BACT</name>
<dbReference type="STRING" id="536979.SAMN04488055_4541"/>
<dbReference type="InterPro" id="IPR011250">
    <property type="entry name" value="OMP/PagP_B-barrel"/>
</dbReference>
<dbReference type="OrthoDB" id="945117at2"/>
<dbReference type="EMBL" id="FSRA01000002">
    <property type="protein sequence ID" value="SIO48473.1"/>
    <property type="molecule type" value="Genomic_DNA"/>
</dbReference>
<proteinExistence type="predicted"/>
<evidence type="ECO:0000256" key="2">
    <source>
        <dbReference type="SAM" id="SignalP"/>
    </source>
</evidence>
<evidence type="ECO:0000313" key="4">
    <source>
        <dbReference type="EMBL" id="SIO48473.1"/>
    </source>
</evidence>
<protein>
    <recommendedName>
        <fullName evidence="3">Outer membrane protein beta-barrel domain-containing protein</fullName>
    </recommendedName>
</protein>
<accession>A0A1N6JW50</accession>
<dbReference type="Proteomes" id="UP000185003">
    <property type="component" value="Unassembled WGS sequence"/>
</dbReference>
<dbReference type="SUPFAM" id="SSF56925">
    <property type="entry name" value="OMPA-like"/>
    <property type="match status" value="1"/>
</dbReference>
<gene>
    <name evidence="4" type="ORF">SAMN04488055_4541</name>
</gene>
<organism evidence="4 5">
    <name type="scientific">Chitinophaga niabensis</name>
    <dbReference type="NCBI Taxonomy" id="536979"/>
    <lineage>
        <taxon>Bacteria</taxon>
        <taxon>Pseudomonadati</taxon>
        <taxon>Bacteroidota</taxon>
        <taxon>Chitinophagia</taxon>
        <taxon>Chitinophagales</taxon>
        <taxon>Chitinophagaceae</taxon>
        <taxon>Chitinophaga</taxon>
    </lineage>
</organism>
<feature type="domain" description="Outer membrane protein beta-barrel" evidence="3">
    <location>
        <begin position="6"/>
        <end position="202"/>
    </location>
</feature>
<reference evidence="4 5" key="1">
    <citation type="submission" date="2016-11" db="EMBL/GenBank/DDBJ databases">
        <authorList>
            <person name="Jaros S."/>
            <person name="Januszkiewicz K."/>
            <person name="Wedrychowicz H."/>
        </authorList>
    </citation>
    <scope>NUCLEOTIDE SEQUENCE [LARGE SCALE GENOMIC DNA]</scope>
    <source>
        <strain evidence="4 5">DSM 24787</strain>
    </source>
</reference>
<keyword evidence="1 2" id="KW-0732">Signal</keyword>
<dbReference type="AlphaFoldDB" id="A0A1N6JW50"/>
<keyword evidence="5" id="KW-1185">Reference proteome</keyword>
<evidence type="ECO:0000259" key="3">
    <source>
        <dbReference type="Pfam" id="PF13505"/>
    </source>
</evidence>
<evidence type="ECO:0000256" key="1">
    <source>
        <dbReference type="ARBA" id="ARBA00022729"/>
    </source>
</evidence>
<sequence>MKKMIVVAVLGLIGTQFANAQVKKGNILLGGTVGVGTSSLKTEGVDGKSSATNFEISPKVGYAVNDKWVVGVFANTAFNNAKSITDVKTKSTSIAPGIFVRNYHNLGESKFAFFGEANVSYGFGQTKVADTKTGKYTIIDANVVPGIAYFVTKRFNIEGVFGGINFASRKDTPQAPAGPETTSTSFGLEFTKQFNLGVNWLF</sequence>
<dbReference type="RefSeq" id="WP_074241864.1">
    <property type="nucleotide sequence ID" value="NZ_FSRA01000002.1"/>
</dbReference>
<dbReference type="Pfam" id="PF13505">
    <property type="entry name" value="OMP_b-brl"/>
    <property type="match status" value="1"/>
</dbReference>
<feature type="chain" id="PRO_5012523308" description="Outer membrane protein beta-barrel domain-containing protein" evidence="2">
    <location>
        <begin position="21"/>
        <end position="202"/>
    </location>
</feature>